<sequence>MDGGSTNQLQLQLSIDVIKYMKEILSYSQDQVLSYIIYLLKQIHYHMNFLNILCHHGISLVSNKRQMHLFSFQTVPVYFPTLYFFEMGKPSALRIGRKLIGDSSNGI</sequence>
<dbReference type="EnsemblPlants" id="Zm00001eb406940_T001">
    <property type="protein sequence ID" value="Zm00001eb406940_P001"/>
    <property type="gene ID" value="Zm00001eb406940"/>
</dbReference>
<protein>
    <submittedName>
        <fullName evidence="1">Uncharacterized protein</fullName>
    </submittedName>
</protein>
<reference evidence="2" key="1">
    <citation type="journal article" date="2009" name="Science">
        <title>The B73 maize genome: complexity, diversity, and dynamics.</title>
        <authorList>
            <person name="Schnable P.S."/>
            <person name="Ware D."/>
            <person name="Fulton R.S."/>
            <person name="Stein J.C."/>
            <person name="Wei F."/>
            <person name="Pasternak S."/>
            <person name="Liang C."/>
            <person name="Zhang J."/>
            <person name="Fulton L."/>
            <person name="Graves T.A."/>
            <person name="Minx P."/>
            <person name="Reily A.D."/>
            <person name="Courtney L."/>
            <person name="Kruchowski S.S."/>
            <person name="Tomlinson C."/>
            <person name="Strong C."/>
            <person name="Delehaunty K."/>
            <person name="Fronick C."/>
            <person name="Courtney B."/>
            <person name="Rock S.M."/>
            <person name="Belter E."/>
            <person name="Du F."/>
            <person name="Kim K."/>
            <person name="Abbott R.M."/>
            <person name="Cotton M."/>
            <person name="Levy A."/>
            <person name="Marchetto P."/>
            <person name="Ochoa K."/>
            <person name="Jackson S.M."/>
            <person name="Gillam B."/>
            <person name="Chen W."/>
            <person name="Yan L."/>
            <person name="Higginbotham J."/>
            <person name="Cardenas M."/>
            <person name="Waligorski J."/>
            <person name="Applebaum E."/>
            <person name="Phelps L."/>
            <person name="Falcone J."/>
            <person name="Kanchi K."/>
            <person name="Thane T."/>
            <person name="Scimone A."/>
            <person name="Thane N."/>
            <person name="Henke J."/>
            <person name="Wang T."/>
            <person name="Ruppert J."/>
            <person name="Shah N."/>
            <person name="Rotter K."/>
            <person name="Hodges J."/>
            <person name="Ingenthron E."/>
            <person name="Cordes M."/>
            <person name="Kohlberg S."/>
            <person name="Sgro J."/>
            <person name="Delgado B."/>
            <person name="Mead K."/>
            <person name="Chinwalla A."/>
            <person name="Leonard S."/>
            <person name="Crouse K."/>
            <person name="Collura K."/>
            <person name="Kudrna D."/>
            <person name="Currie J."/>
            <person name="He R."/>
            <person name="Angelova A."/>
            <person name="Rajasekar S."/>
            <person name="Mueller T."/>
            <person name="Lomeli R."/>
            <person name="Scara G."/>
            <person name="Ko A."/>
            <person name="Delaney K."/>
            <person name="Wissotski M."/>
            <person name="Lopez G."/>
            <person name="Campos D."/>
            <person name="Braidotti M."/>
            <person name="Ashley E."/>
            <person name="Golser W."/>
            <person name="Kim H."/>
            <person name="Lee S."/>
            <person name="Lin J."/>
            <person name="Dujmic Z."/>
            <person name="Kim W."/>
            <person name="Talag J."/>
            <person name="Zuccolo A."/>
            <person name="Fan C."/>
            <person name="Sebastian A."/>
            <person name="Kramer M."/>
            <person name="Spiegel L."/>
            <person name="Nascimento L."/>
            <person name="Zutavern T."/>
            <person name="Miller B."/>
            <person name="Ambroise C."/>
            <person name="Muller S."/>
            <person name="Spooner W."/>
            <person name="Narechania A."/>
            <person name="Ren L."/>
            <person name="Wei S."/>
            <person name="Kumari S."/>
            <person name="Faga B."/>
            <person name="Levy M.J."/>
            <person name="McMahan L."/>
            <person name="Van Buren P."/>
            <person name="Vaughn M.W."/>
            <person name="Ying K."/>
            <person name="Yeh C.-T."/>
            <person name="Emrich S.J."/>
            <person name="Jia Y."/>
            <person name="Kalyanaraman A."/>
            <person name="Hsia A.-P."/>
            <person name="Barbazuk W.B."/>
            <person name="Baucom R.S."/>
            <person name="Brutnell T.P."/>
            <person name="Carpita N.C."/>
            <person name="Chaparro C."/>
            <person name="Chia J.-M."/>
            <person name="Deragon J.-M."/>
            <person name="Estill J.C."/>
            <person name="Fu Y."/>
            <person name="Jeddeloh J.A."/>
            <person name="Han Y."/>
            <person name="Lee H."/>
            <person name="Li P."/>
            <person name="Lisch D.R."/>
            <person name="Liu S."/>
            <person name="Liu Z."/>
            <person name="Nagel D.H."/>
            <person name="McCann M.C."/>
            <person name="SanMiguel P."/>
            <person name="Myers A.M."/>
            <person name="Nettleton D."/>
            <person name="Nguyen J."/>
            <person name="Penning B.W."/>
            <person name="Ponnala L."/>
            <person name="Schneider K.L."/>
            <person name="Schwartz D.C."/>
            <person name="Sharma A."/>
            <person name="Soderlund C."/>
            <person name="Springer N.M."/>
            <person name="Sun Q."/>
            <person name="Wang H."/>
            <person name="Waterman M."/>
            <person name="Westerman R."/>
            <person name="Wolfgruber T.K."/>
            <person name="Yang L."/>
            <person name="Yu Y."/>
            <person name="Zhang L."/>
            <person name="Zhou S."/>
            <person name="Zhu Q."/>
            <person name="Bennetzen J.L."/>
            <person name="Dawe R.K."/>
            <person name="Jiang J."/>
            <person name="Jiang N."/>
            <person name="Presting G.G."/>
            <person name="Wessler S.R."/>
            <person name="Aluru S."/>
            <person name="Martienssen R.A."/>
            <person name="Clifton S.W."/>
            <person name="McCombie W.R."/>
            <person name="Wing R.A."/>
            <person name="Wilson R.K."/>
        </authorList>
    </citation>
    <scope>NUCLEOTIDE SEQUENCE [LARGE SCALE GENOMIC DNA]</scope>
    <source>
        <strain evidence="2">cv. B73</strain>
    </source>
</reference>
<dbReference type="Proteomes" id="UP000007305">
    <property type="component" value="Chromosome 10"/>
</dbReference>
<dbReference type="InParanoid" id="A0A804R8Y8"/>
<reference evidence="1" key="3">
    <citation type="submission" date="2021-05" db="UniProtKB">
        <authorList>
            <consortium name="EnsemblPlants"/>
        </authorList>
    </citation>
    <scope>IDENTIFICATION</scope>
    <source>
        <strain evidence="1">cv. B73</strain>
    </source>
</reference>
<evidence type="ECO:0000313" key="1">
    <source>
        <dbReference type="EnsemblPlants" id="Zm00001eb406940_P001"/>
    </source>
</evidence>
<keyword evidence="2" id="KW-1185">Reference proteome</keyword>
<name>A0A804R8Y8_MAIZE</name>
<dbReference type="AlphaFoldDB" id="A0A804R8Y8"/>
<accession>A0A804R8Y8</accession>
<evidence type="ECO:0000313" key="2">
    <source>
        <dbReference type="Proteomes" id="UP000007305"/>
    </source>
</evidence>
<proteinExistence type="predicted"/>
<organism evidence="1 2">
    <name type="scientific">Zea mays</name>
    <name type="common">Maize</name>
    <dbReference type="NCBI Taxonomy" id="4577"/>
    <lineage>
        <taxon>Eukaryota</taxon>
        <taxon>Viridiplantae</taxon>
        <taxon>Streptophyta</taxon>
        <taxon>Embryophyta</taxon>
        <taxon>Tracheophyta</taxon>
        <taxon>Spermatophyta</taxon>
        <taxon>Magnoliopsida</taxon>
        <taxon>Liliopsida</taxon>
        <taxon>Poales</taxon>
        <taxon>Poaceae</taxon>
        <taxon>PACMAD clade</taxon>
        <taxon>Panicoideae</taxon>
        <taxon>Andropogonodae</taxon>
        <taxon>Andropogoneae</taxon>
        <taxon>Tripsacinae</taxon>
        <taxon>Zea</taxon>
    </lineage>
</organism>
<dbReference type="Gramene" id="Zm00001eb406940_T001">
    <property type="protein sequence ID" value="Zm00001eb406940_P001"/>
    <property type="gene ID" value="Zm00001eb406940"/>
</dbReference>
<reference evidence="1" key="2">
    <citation type="submission" date="2019-07" db="EMBL/GenBank/DDBJ databases">
        <authorList>
            <person name="Seetharam A."/>
            <person name="Woodhouse M."/>
            <person name="Cannon E."/>
        </authorList>
    </citation>
    <scope>NUCLEOTIDE SEQUENCE [LARGE SCALE GENOMIC DNA]</scope>
    <source>
        <strain evidence="1">cv. B73</strain>
    </source>
</reference>